<organism evidence="1 2">
    <name type="scientific">Catharanthus roseus</name>
    <name type="common">Madagascar periwinkle</name>
    <name type="synonym">Vinca rosea</name>
    <dbReference type="NCBI Taxonomy" id="4058"/>
    <lineage>
        <taxon>Eukaryota</taxon>
        <taxon>Viridiplantae</taxon>
        <taxon>Streptophyta</taxon>
        <taxon>Embryophyta</taxon>
        <taxon>Tracheophyta</taxon>
        <taxon>Spermatophyta</taxon>
        <taxon>Magnoliopsida</taxon>
        <taxon>eudicotyledons</taxon>
        <taxon>Gunneridae</taxon>
        <taxon>Pentapetalae</taxon>
        <taxon>asterids</taxon>
        <taxon>lamiids</taxon>
        <taxon>Gentianales</taxon>
        <taxon>Apocynaceae</taxon>
        <taxon>Rauvolfioideae</taxon>
        <taxon>Vinceae</taxon>
        <taxon>Catharanthinae</taxon>
        <taxon>Catharanthus</taxon>
    </lineage>
</organism>
<dbReference type="EMBL" id="CM044707">
    <property type="protein sequence ID" value="KAI5653307.1"/>
    <property type="molecule type" value="Genomic_DNA"/>
</dbReference>
<gene>
    <name evidence="1" type="ORF">M9H77_30494</name>
</gene>
<comment type="caution">
    <text evidence="1">The sequence shown here is derived from an EMBL/GenBank/DDBJ whole genome shotgun (WGS) entry which is preliminary data.</text>
</comment>
<name>A0ACB9ZXF6_CATRO</name>
<proteinExistence type="predicted"/>
<sequence>MVPMFMDDDDETAQEPKESTSQGFPEPLPNTSEVEEKKENEKFAKCQEDHKEGRQETEIDDIDKSEGVNPLLMKLTLFLLMIRYVCKTHASDSRRTIRIETSLGVQGKFQES</sequence>
<keyword evidence="2" id="KW-1185">Reference proteome</keyword>
<reference evidence="2" key="1">
    <citation type="journal article" date="2023" name="Nat. Plants">
        <title>Single-cell RNA sequencing provides a high-resolution roadmap for understanding the multicellular compartmentation of specialized metabolism.</title>
        <authorList>
            <person name="Sun S."/>
            <person name="Shen X."/>
            <person name="Li Y."/>
            <person name="Li Y."/>
            <person name="Wang S."/>
            <person name="Li R."/>
            <person name="Zhang H."/>
            <person name="Shen G."/>
            <person name="Guo B."/>
            <person name="Wei J."/>
            <person name="Xu J."/>
            <person name="St-Pierre B."/>
            <person name="Chen S."/>
            <person name="Sun C."/>
        </authorList>
    </citation>
    <scope>NUCLEOTIDE SEQUENCE [LARGE SCALE GENOMIC DNA]</scope>
</reference>
<dbReference type="Proteomes" id="UP001060085">
    <property type="component" value="Linkage Group LG07"/>
</dbReference>
<accession>A0ACB9ZXF6</accession>
<evidence type="ECO:0000313" key="2">
    <source>
        <dbReference type="Proteomes" id="UP001060085"/>
    </source>
</evidence>
<evidence type="ECO:0000313" key="1">
    <source>
        <dbReference type="EMBL" id="KAI5653307.1"/>
    </source>
</evidence>
<protein>
    <submittedName>
        <fullName evidence="1">Uncharacterized protein</fullName>
    </submittedName>
</protein>